<dbReference type="AlphaFoldDB" id="A0A7C3MJF1"/>
<dbReference type="Gene3D" id="3.20.70.20">
    <property type="match status" value="1"/>
</dbReference>
<dbReference type="EMBL" id="DTIN01000011">
    <property type="protein sequence ID" value="HFX13155.1"/>
    <property type="molecule type" value="Genomic_DNA"/>
</dbReference>
<dbReference type="GO" id="GO:0031250">
    <property type="term" value="C:anaerobic ribonucleoside-triphosphate reductase complex"/>
    <property type="evidence" value="ECO:0007669"/>
    <property type="project" value="TreeGrafter"/>
</dbReference>
<dbReference type="GO" id="GO:0004748">
    <property type="term" value="F:ribonucleoside-diphosphate reductase activity, thioredoxin disulfide as acceptor"/>
    <property type="evidence" value="ECO:0007669"/>
    <property type="project" value="TreeGrafter"/>
</dbReference>
<comment type="caution">
    <text evidence="1">The sequence shown here is derived from an EMBL/GenBank/DDBJ whole genome shotgun (WGS) entry which is preliminary data.</text>
</comment>
<dbReference type="GO" id="GO:0009265">
    <property type="term" value="P:2'-deoxyribonucleotide biosynthetic process"/>
    <property type="evidence" value="ECO:0007669"/>
    <property type="project" value="TreeGrafter"/>
</dbReference>
<gene>
    <name evidence="1" type="ORF">ENW00_03225</name>
</gene>
<proteinExistence type="predicted"/>
<dbReference type="PANTHER" id="PTHR21075:SF0">
    <property type="entry name" value="ANAEROBIC RIBONUCLEOSIDE-TRIPHOSPHATE REDUCTASE"/>
    <property type="match status" value="1"/>
</dbReference>
<organism evidence="1">
    <name type="scientific">Dictyoglomus thermophilum</name>
    <dbReference type="NCBI Taxonomy" id="14"/>
    <lineage>
        <taxon>Bacteria</taxon>
        <taxon>Pseudomonadati</taxon>
        <taxon>Dictyoglomota</taxon>
        <taxon>Dictyoglomia</taxon>
        <taxon>Dictyoglomales</taxon>
        <taxon>Dictyoglomaceae</taxon>
        <taxon>Dictyoglomus</taxon>
    </lineage>
</organism>
<dbReference type="GO" id="GO:0008998">
    <property type="term" value="F:ribonucleoside-triphosphate reductase (thioredoxin) activity"/>
    <property type="evidence" value="ECO:0007669"/>
    <property type="project" value="UniProtKB-EC"/>
</dbReference>
<keyword evidence="1" id="KW-0560">Oxidoreductase</keyword>
<accession>A0A7C3MJF1</accession>
<dbReference type="Pfam" id="PF13597">
    <property type="entry name" value="NRDD"/>
    <property type="match status" value="1"/>
</dbReference>
<sequence>MISNLNDLIKEYLNREDWRVNENSNMGYSLQGLNYYLYSSLIARYWLEEIYPQEIARAHQNGDFHIHDLGSLSVYCVGWDLEDLLLKGFGGVEGKVASKPAKHFRTALGQIVNFMFTLQGEAAGAIAFSNFDTLLAPFIAYDNLTYKEVKQAMQEFVFNLNIPTRTGFQTPFTNLSFDLVVPDDLKDKKVIIGGERKEATYGEFQREMDLLNEAFAEVMIEGDANGRIFTFPIPTYSITKDFPWEKSNLTKIWEMTAKYGTPYFSNFVNSEMDPSDVRSMCCRLRLDNSLVRQRALSFSLNVNNKNVDELKHRGGGLFGANPLTGSIGVVTINMPRLGYLSKNEEEFFERLYYLMDLAKESLEIKRNVIEDLTHKNLYPYSKYYLSGVYELTGQYWGNHFATIGLIGMHEACVNLLGEGIDTSAGREFAIKVLKFMREKLLEYQKETNNLYNLEATPGEGTSYRLARIDKSKYPDIYTSGDKEPFYTNSTQLPVDYSADPFEVLEHQDELQSLYTGGTVLHIFLGEALEDIEMVKEAVKLITNNYRLPYFTLTPTFSICPEHGYLRGNYEKCPTCGKETEIYSRVVGYYRPVKSWNKGKQEEFKLRKTFTLTLKERRKHENLRLPGI</sequence>
<dbReference type="CDD" id="cd01675">
    <property type="entry name" value="RNR_III"/>
    <property type="match status" value="1"/>
</dbReference>
<reference evidence="1" key="1">
    <citation type="journal article" date="2020" name="mSystems">
        <title>Genome- and Community-Level Interaction Insights into Carbon Utilization and Element Cycling Functions of Hydrothermarchaeota in Hydrothermal Sediment.</title>
        <authorList>
            <person name="Zhou Z."/>
            <person name="Liu Y."/>
            <person name="Xu W."/>
            <person name="Pan J."/>
            <person name="Luo Z.H."/>
            <person name="Li M."/>
        </authorList>
    </citation>
    <scope>NUCLEOTIDE SEQUENCE [LARGE SCALE GENOMIC DNA]</scope>
    <source>
        <strain evidence="1">SpSt-81</strain>
    </source>
</reference>
<dbReference type="PANTHER" id="PTHR21075">
    <property type="entry name" value="ANAEROBIC RIBONUCLEOSIDE-TRIPHOSPHATE REDUCTASE"/>
    <property type="match status" value="1"/>
</dbReference>
<dbReference type="InterPro" id="IPR012833">
    <property type="entry name" value="NrdD"/>
</dbReference>
<protein>
    <submittedName>
        <fullName evidence="1">Ribonucleoside triphosphate reductase</fullName>
        <ecNumber evidence="1">1.17.4.2</ecNumber>
    </submittedName>
</protein>
<dbReference type="EC" id="1.17.4.2" evidence="1"/>
<dbReference type="SUPFAM" id="SSF51998">
    <property type="entry name" value="PFL-like glycyl radical enzymes"/>
    <property type="match status" value="1"/>
</dbReference>
<dbReference type="GO" id="GO:0006260">
    <property type="term" value="P:DNA replication"/>
    <property type="evidence" value="ECO:0007669"/>
    <property type="project" value="InterPro"/>
</dbReference>
<dbReference type="NCBIfam" id="TIGR02487">
    <property type="entry name" value="NrdD"/>
    <property type="match status" value="1"/>
</dbReference>
<name>A0A7C3MJF1_DICTH</name>
<evidence type="ECO:0000313" key="1">
    <source>
        <dbReference type="EMBL" id="HFX13155.1"/>
    </source>
</evidence>
<dbReference type="NCBIfam" id="NF006126">
    <property type="entry name" value="PRK08270.1"/>
    <property type="match status" value="1"/>
</dbReference>